<evidence type="ECO:0000313" key="2">
    <source>
        <dbReference type="EMBL" id="GAA0957442.1"/>
    </source>
</evidence>
<dbReference type="PANTHER" id="PTHR21310:SF40">
    <property type="entry name" value="AMINOGLYCOSIDE PHOSPHOTRANSFERASE DOMAIN-CONTAINING PROTEIN-RELATED"/>
    <property type="match status" value="1"/>
</dbReference>
<dbReference type="RefSeq" id="WP_344242860.1">
    <property type="nucleotide sequence ID" value="NZ_BAAAHH010000019.1"/>
</dbReference>
<evidence type="ECO:0000259" key="1">
    <source>
        <dbReference type="Pfam" id="PF01636"/>
    </source>
</evidence>
<comment type="caution">
    <text evidence="2">The sequence shown here is derived from an EMBL/GenBank/DDBJ whole genome shotgun (WGS) entry which is preliminary data.</text>
</comment>
<dbReference type="Gene3D" id="3.90.1200.10">
    <property type="match status" value="1"/>
</dbReference>
<protein>
    <submittedName>
        <fullName evidence="2">Phosphotransferase family protein</fullName>
    </submittedName>
</protein>
<accession>A0ABP4BYR8</accession>
<dbReference type="Pfam" id="PF01636">
    <property type="entry name" value="APH"/>
    <property type="match status" value="1"/>
</dbReference>
<dbReference type="Proteomes" id="UP001500665">
    <property type="component" value="Unassembled WGS sequence"/>
</dbReference>
<dbReference type="InterPro" id="IPR051678">
    <property type="entry name" value="AGP_Transferase"/>
</dbReference>
<gene>
    <name evidence="2" type="ORF">GCM10009550_44820</name>
</gene>
<dbReference type="CDD" id="cd05154">
    <property type="entry name" value="ACAD10_11_N-like"/>
    <property type="match status" value="1"/>
</dbReference>
<keyword evidence="3" id="KW-1185">Reference proteome</keyword>
<sequence>MSTAEPVVDLDRLNQWPGLAGLPGDGPVESLTPLKGGAQNLLFTMRRADGAELVLRRPGRYSAQSPTSAFERESRVLTALAGTDVPHPRLYASCLDDSVIGAPFSVLEKIDGFMPRGELPGRYAADPAWRRAVSFDLVASAAALGSVDPDAVGLTGLSRTENWTERQTPRYLKMLEGYRENAEYRENESPAVARVAEWLQKNPPPTTHIGVVHGDLQFANVMYAHDAPKVAGIVDWEMAALGDPLLDLAWILTAWREEGDPPGGTPQMQPWEDMPSRAELVAHYAELTGRDVAYFPWFQVLACFRLASLLEGSYFRALDGRMNRRMGDGLHAYAGWIWSLAVRLTERD</sequence>
<organism evidence="2 3">
    <name type="scientific">Actinocorallia libanotica</name>
    <dbReference type="NCBI Taxonomy" id="46162"/>
    <lineage>
        <taxon>Bacteria</taxon>
        <taxon>Bacillati</taxon>
        <taxon>Actinomycetota</taxon>
        <taxon>Actinomycetes</taxon>
        <taxon>Streptosporangiales</taxon>
        <taxon>Thermomonosporaceae</taxon>
        <taxon>Actinocorallia</taxon>
    </lineage>
</organism>
<feature type="domain" description="Aminoglycoside phosphotransferase" evidence="1">
    <location>
        <begin position="31"/>
        <end position="271"/>
    </location>
</feature>
<dbReference type="PANTHER" id="PTHR21310">
    <property type="entry name" value="AMINOGLYCOSIDE PHOSPHOTRANSFERASE-RELATED-RELATED"/>
    <property type="match status" value="1"/>
</dbReference>
<dbReference type="EMBL" id="BAAAHH010000019">
    <property type="protein sequence ID" value="GAA0957442.1"/>
    <property type="molecule type" value="Genomic_DNA"/>
</dbReference>
<dbReference type="InterPro" id="IPR002575">
    <property type="entry name" value="Aminoglycoside_PTrfase"/>
</dbReference>
<dbReference type="InterPro" id="IPR011009">
    <property type="entry name" value="Kinase-like_dom_sf"/>
</dbReference>
<name>A0ABP4BYR8_9ACTN</name>
<dbReference type="SUPFAM" id="SSF56112">
    <property type="entry name" value="Protein kinase-like (PK-like)"/>
    <property type="match status" value="1"/>
</dbReference>
<dbReference type="Gene3D" id="3.30.200.20">
    <property type="entry name" value="Phosphorylase Kinase, domain 1"/>
    <property type="match status" value="1"/>
</dbReference>
<evidence type="ECO:0000313" key="3">
    <source>
        <dbReference type="Proteomes" id="UP001500665"/>
    </source>
</evidence>
<dbReference type="InterPro" id="IPR041726">
    <property type="entry name" value="ACAD10_11_N"/>
</dbReference>
<reference evidence="3" key="1">
    <citation type="journal article" date="2019" name="Int. J. Syst. Evol. Microbiol.">
        <title>The Global Catalogue of Microorganisms (GCM) 10K type strain sequencing project: providing services to taxonomists for standard genome sequencing and annotation.</title>
        <authorList>
            <consortium name="The Broad Institute Genomics Platform"/>
            <consortium name="The Broad Institute Genome Sequencing Center for Infectious Disease"/>
            <person name="Wu L."/>
            <person name="Ma J."/>
        </authorList>
    </citation>
    <scope>NUCLEOTIDE SEQUENCE [LARGE SCALE GENOMIC DNA]</scope>
    <source>
        <strain evidence="3">JCM 10696</strain>
    </source>
</reference>
<proteinExistence type="predicted"/>